<sequence length="1184" mass="133361">MSSISSLSFETEFNGSTSVGGRATTSNFARGAGDDNNNRLGKTSERRPRSNASTKAAEAATYENESIDENILNCSSCTTSSPSSVSCLIERMIRSPSGDTQSDTLPIQPTSNPRCERRAAECVQMSSSGPQQTEDDYFVVNLAGHQYEDLGLDAKLNEWIKEVKSNPVMKPSRARSQKLLNAEKLNLQDLQIQAYEHFYNILCKVPQPLLANLPGYDAKVFERLKILVNNLKARVKQTNSRILKYNDDHISLSSDSQSSKPTHSASAELILPSKNAQNLTLKVGNGNSINKSVNTIGINNNWMNGSKTQIESLPTCTAKTSVENNKNNIQSNYNKFIDEDILKVDPNELIKKGFCWNDSEEFDDILAPGVNKEAVSNICAAQTVSFIGNVKDDGNDPNFNNFDFPHSRNLLHLFKNKFGLHQFRPNQLPAINAIILNLDCFILMPTGGGKSLCYQLPALLAPGITIVISPLRSLILDQTQKLSSLDIPAAYLTGDLNEDQVAEIYHSLKDDNCDLKLLYITPEKLSASSKLGTTLGQLYRKGRLSRFVIDEVHCVSQWGHDFRPDYTKLRVLRDKFPNVPIIALTATATPRVRSDILNQLHLNSPKWFISSFNRPNLRYTIMLKKPKSQFQQVLELIRTKFQGASGIVYCISRRDCDELAKLLQDRNISAISYHAGLEDKLRTERQMHWVSEKVKVICATIAFGMGIDKPNVRFVIHAAMPKSIEGYYQESGRAGRDGEPADCILLYSYGDIYRYRFLMADLKLSNPQAYDIHMDNLYKIVNFCENLSDCRRVLQLNYFGEKFDRQQCIENITTTCDNCKTHDQFENLDVTEDARDLIRLIQSLDSLKKYNVTLLQVVDIFKGCDVSPFAYKLGNVYKPWYGKGESLTKNEVERILHNLLVGEYLCEVMLPNNNIMTGYVTAGKNAPELLNTNNVQIFLQRKRAVSARKTIVVPATSTAQSETNADLLQIENQCYTELCTMVNGIAGALNVSANSIMNIEALRVMSKQLPKKKEDMLRIPHVTKANFEKYGKALLDITQKFAIEKEGLLKLPNTTFKEPVVNNTIVIDDFIDDSEITQQNWEVDTEWTPNRVYNPNRPYKRSNYRSHRRSKKFKYDNFTNYVSTPMRNYCTGQTPSTSTNKASSSTQTTFVPKQPTKSEYFTQKSSKQSSKKSSGPGLCTLTKK</sequence>
<keyword evidence="4" id="KW-0235">DNA replication</keyword>
<comment type="subcellular location">
    <subcellularLocation>
        <location evidence="2">Nucleus</location>
    </subcellularLocation>
</comment>
<dbReference type="InterPro" id="IPR027417">
    <property type="entry name" value="P-loop_NTPase"/>
</dbReference>
<dbReference type="InterPro" id="IPR010997">
    <property type="entry name" value="HRDC-like_sf"/>
</dbReference>
<dbReference type="SMART" id="SM00956">
    <property type="entry name" value="RQC"/>
    <property type="match status" value="1"/>
</dbReference>
<evidence type="ECO:0000256" key="8">
    <source>
        <dbReference type="ARBA" id="ARBA00022801"/>
    </source>
</evidence>
<dbReference type="Pfam" id="PF00570">
    <property type="entry name" value="HRDC"/>
    <property type="match status" value="1"/>
</dbReference>
<dbReference type="Pfam" id="PF00270">
    <property type="entry name" value="DEAD"/>
    <property type="match status" value="1"/>
</dbReference>
<evidence type="ECO:0000256" key="16">
    <source>
        <dbReference type="ARBA" id="ARBA00034617"/>
    </source>
</evidence>
<dbReference type="Pfam" id="PF16124">
    <property type="entry name" value="RecQ_Zn_bind"/>
    <property type="match status" value="1"/>
</dbReference>
<dbReference type="InterPro" id="IPR014001">
    <property type="entry name" value="Helicase_ATP-bd"/>
</dbReference>
<comment type="catalytic activity">
    <reaction evidence="19">
        <text>ATP + H2O = ADP + phosphate + H(+)</text>
        <dbReference type="Rhea" id="RHEA:13065"/>
        <dbReference type="ChEBI" id="CHEBI:15377"/>
        <dbReference type="ChEBI" id="CHEBI:15378"/>
        <dbReference type="ChEBI" id="CHEBI:30616"/>
        <dbReference type="ChEBI" id="CHEBI:43474"/>
        <dbReference type="ChEBI" id="CHEBI:456216"/>
    </reaction>
</comment>
<comment type="similarity">
    <text evidence="3">Belongs to the helicase family. RecQ subfamily.</text>
</comment>
<name>A0ABD2WQR5_9HYME</name>
<dbReference type="Gene3D" id="3.40.50.300">
    <property type="entry name" value="P-loop containing nucleotide triphosphate hydrolases"/>
    <property type="match status" value="2"/>
</dbReference>
<dbReference type="Proteomes" id="UP001627154">
    <property type="component" value="Unassembled WGS sequence"/>
</dbReference>
<dbReference type="SUPFAM" id="SSF52540">
    <property type="entry name" value="P-loop containing nucleoside triphosphate hydrolases"/>
    <property type="match status" value="1"/>
</dbReference>
<evidence type="ECO:0000256" key="24">
    <source>
        <dbReference type="SAM" id="MobiDB-lite"/>
    </source>
</evidence>
<dbReference type="SMART" id="SM00490">
    <property type="entry name" value="HELICc"/>
    <property type="match status" value="1"/>
</dbReference>
<comment type="catalytic activity">
    <reaction evidence="16">
        <text>Couples ATP hydrolysis with the unwinding of duplex DNA by translocating in the 3'-5' direction.</text>
        <dbReference type="EC" id="5.6.2.4"/>
    </reaction>
</comment>
<feature type="compositionally biased region" description="Polar residues" evidence="24">
    <location>
        <begin position="1"/>
        <end position="28"/>
    </location>
</feature>
<dbReference type="AlphaFoldDB" id="A0ABD2WQR5"/>
<evidence type="ECO:0000313" key="28">
    <source>
        <dbReference type="EMBL" id="KAL3395164.1"/>
    </source>
</evidence>
<dbReference type="EMBL" id="JBJJXI010000085">
    <property type="protein sequence ID" value="KAL3395164.1"/>
    <property type="molecule type" value="Genomic_DNA"/>
</dbReference>
<evidence type="ECO:0000256" key="15">
    <source>
        <dbReference type="ARBA" id="ARBA00023242"/>
    </source>
</evidence>
<dbReference type="FunFam" id="3.40.50.300:FF:000340">
    <property type="entry name" value="Bloom syndrome, RecQ helicase"/>
    <property type="match status" value="1"/>
</dbReference>
<keyword evidence="15" id="KW-0539">Nucleus</keyword>
<dbReference type="InterPro" id="IPR002121">
    <property type="entry name" value="HRDC_dom"/>
</dbReference>
<dbReference type="GO" id="GO:0006260">
    <property type="term" value="P:DNA replication"/>
    <property type="evidence" value="ECO:0007669"/>
    <property type="project" value="UniProtKB-KW"/>
</dbReference>
<keyword evidence="14" id="KW-0413">Isomerase</keyword>
<proteinExistence type="inferred from homology"/>
<evidence type="ECO:0000256" key="14">
    <source>
        <dbReference type="ARBA" id="ARBA00023235"/>
    </source>
</evidence>
<evidence type="ECO:0000256" key="9">
    <source>
        <dbReference type="ARBA" id="ARBA00022806"/>
    </source>
</evidence>
<dbReference type="CDD" id="cd18794">
    <property type="entry name" value="SF2_C_RecQ"/>
    <property type="match status" value="1"/>
</dbReference>
<feature type="domain" description="Helicase ATP-binding" evidence="26">
    <location>
        <begin position="431"/>
        <end position="606"/>
    </location>
</feature>
<dbReference type="InterPro" id="IPR004589">
    <property type="entry name" value="DNA_helicase_ATP-dep_RecQ"/>
</dbReference>
<evidence type="ECO:0000256" key="6">
    <source>
        <dbReference type="ARBA" id="ARBA00022741"/>
    </source>
</evidence>
<feature type="compositionally biased region" description="Basic and acidic residues" evidence="24">
    <location>
        <begin position="32"/>
        <end position="48"/>
    </location>
</feature>
<dbReference type="SMART" id="SM00341">
    <property type="entry name" value="HRDC"/>
    <property type="match status" value="1"/>
</dbReference>
<dbReference type="GO" id="GO:0016787">
    <property type="term" value="F:hydrolase activity"/>
    <property type="evidence" value="ECO:0007669"/>
    <property type="project" value="UniProtKB-KW"/>
</dbReference>
<dbReference type="EC" id="5.6.2.4" evidence="17"/>
<evidence type="ECO:0000256" key="21">
    <source>
        <dbReference type="ARBA" id="ARBA00076065"/>
    </source>
</evidence>
<dbReference type="SUPFAM" id="SSF47819">
    <property type="entry name" value="HRDC-like"/>
    <property type="match status" value="1"/>
</dbReference>
<evidence type="ECO:0000256" key="11">
    <source>
        <dbReference type="ARBA" id="ARBA00022840"/>
    </source>
</evidence>
<keyword evidence="5" id="KW-0479">Metal-binding</keyword>
<evidence type="ECO:0000256" key="19">
    <source>
        <dbReference type="ARBA" id="ARBA00049360"/>
    </source>
</evidence>
<dbReference type="SMART" id="SM00487">
    <property type="entry name" value="DEXDc"/>
    <property type="match status" value="1"/>
</dbReference>
<feature type="region of interest" description="Disordered" evidence="24">
    <location>
        <begin position="1132"/>
        <end position="1184"/>
    </location>
</feature>
<dbReference type="PROSITE" id="PS51194">
    <property type="entry name" value="HELICASE_CTER"/>
    <property type="match status" value="1"/>
</dbReference>
<feature type="compositionally biased region" description="Polar residues" evidence="24">
    <location>
        <begin position="1132"/>
        <end position="1162"/>
    </location>
</feature>
<keyword evidence="23" id="KW-0175">Coiled coil</keyword>
<dbReference type="GO" id="GO:0007131">
    <property type="term" value="P:reciprocal meiotic recombination"/>
    <property type="evidence" value="ECO:0007669"/>
    <property type="project" value="UniProtKB-ARBA"/>
</dbReference>
<accession>A0ABD2WQR5</accession>
<evidence type="ECO:0000256" key="17">
    <source>
        <dbReference type="ARBA" id="ARBA00034808"/>
    </source>
</evidence>
<feature type="domain" description="HRDC" evidence="25">
    <location>
        <begin position="968"/>
        <end position="1048"/>
    </location>
</feature>
<dbReference type="InterPro" id="IPR001650">
    <property type="entry name" value="Helicase_C-like"/>
</dbReference>
<feature type="region of interest" description="Disordered" evidence="24">
    <location>
        <begin position="1"/>
        <end position="62"/>
    </location>
</feature>
<dbReference type="Gene3D" id="1.10.150.80">
    <property type="entry name" value="HRDC domain"/>
    <property type="match status" value="1"/>
</dbReference>
<dbReference type="InterPro" id="IPR002464">
    <property type="entry name" value="DNA/RNA_helicase_DEAH_CS"/>
</dbReference>
<organism evidence="28 29">
    <name type="scientific">Trichogramma kaykai</name>
    <dbReference type="NCBI Taxonomy" id="54128"/>
    <lineage>
        <taxon>Eukaryota</taxon>
        <taxon>Metazoa</taxon>
        <taxon>Ecdysozoa</taxon>
        <taxon>Arthropoda</taxon>
        <taxon>Hexapoda</taxon>
        <taxon>Insecta</taxon>
        <taxon>Pterygota</taxon>
        <taxon>Neoptera</taxon>
        <taxon>Endopterygota</taxon>
        <taxon>Hymenoptera</taxon>
        <taxon>Apocrita</taxon>
        <taxon>Proctotrupomorpha</taxon>
        <taxon>Chalcidoidea</taxon>
        <taxon>Trichogrammatidae</taxon>
        <taxon>Trichogramma</taxon>
    </lineage>
</organism>
<evidence type="ECO:0000256" key="5">
    <source>
        <dbReference type="ARBA" id="ARBA00022723"/>
    </source>
</evidence>
<dbReference type="InterPro" id="IPR011545">
    <property type="entry name" value="DEAD/DEAH_box_helicase_dom"/>
</dbReference>
<evidence type="ECO:0000256" key="3">
    <source>
        <dbReference type="ARBA" id="ARBA00005446"/>
    </source>
</evidence>
<dbReference type="PROSITE" id="PS51192">
    <property type="entry name" value="HELICASE_ATP_BIND_1"/>
    <property type="match status" value="1"/>
</dbReference>
<evidence type="ECO:0000256" key="18">
    <source>
        <dbReference type="ARBA" id="ARBA00044542"/>
    </source>
</evidence>
<dbReference type="GO" id="GO:0005524">
    <property type="term" value="F:ATP binding"/>
    <property type="evidence" value="ECO:0007669"/>
    <property type="project" value="UniProtKB-KW"/>
</dbReference>
<keyword evidence="11" id="KW-0067">ATP-binding</keyword>
<keyword evidence="29" id="KW-1185">Reference proteome</keyword>
<keyword evidence="9" id="KW-0347">Helicase</keyword>
<dbReference type="GO" id="GO:0005634">
    <property type="term" value="C:nucleus"/>
    <property type="evidence" value="ECO:0007669"/>
    <property type="project" value="UniProtKB-SubCell"/>
</dbReference>
<comment type="caution">
    <text evidence="28">The sequence shown here is derived from an EMBL/GenBank/DDBJ whole genome shotgun (WGS) entry which is preliminary data.</text>
</comment>
<keyword evidence="7" id="KW-0227">DNA damage</keyword>
<dbReference type="GO" id="GO:0043138">
    <property type="term" value="F:3'-5' DNA helicase activity"/>
    <property type="evidence" value="ECO:0007669"/>
    <property type="project" value="UniProtKB-EC"/>
</dbReference>
<dbReference type="InterPro" id="IPR036390">
    <property type="entry name" value="WH_DNA-bd_sf"/>
</dbReference>
<evidence type="ECO:0000256" key="13">
    <source>
        <dbReference type="ARBA" id="ARBA00023204"/>
    </source>
</evidence>
<protein>
    <recommendedName>
        <fullName evidence="20">RecQ-like DNA helicase BLM</fullName>
        <ecNumber evidence="17">5.6.2.4</ecNumber>
    </recommendedName>
    <alternativeName>
        <fullName evidence="21">Bloom syndrome protein homolog</fullName>
    </alternativeName>
    <alternativeName>
        <fullName evidence="18">DNA 3'-5' helicase BLM</fullName>
    </alternativeName>
    <alternativeName>
        <fullName evidence="22">RecQ helicase homolog</fullName>
    </alternativeName>
</protein>
<evidence type="ECO:0000256" key="1">
    <source>
        <dbReference type="ARBA" id="ARBA00001947"/>
    </source>
</evidence>
<dbReference type="Pfam" id="PF00271">
    <property type="entry name" value="Helicase_C"/>
    <property type="match status" value="1"/>
</dbReference>
<dbReference type="InterPro" id="IPR044876">
    <property type="entry name" value="HRDC_dom_sf"/>
</dbReference>
<feature type="domain" description="Helicase C-terminal" evidence="27">
    <location>
        <begin position="629"/>
        <end position="778"/>
    </location>
</feature>
<dbReference type="PROSITE" id="PS00690">
    <property type="entry name" value="DEAH_ATP_HELICASE"/>
    <property type="match status" value="1"/>
</dbReference>
<dbReference type="GO" id="GO:0003677">
    <property type="term" value="F:DNA binding"/>
    <property type="evidence" value="ECO:0007669"/>
    <property type="project" value="UniProtKB-KW"/>
</dbReference>
<keyword evidence="10" id="KW-0862">Zinc</keyword>
<feature type="coiled-coil region" evidence="23">
    <location>
        <begin position="221"/>
        <end position="248"/>
    </location>
</feature>
<keyword evidence="13" id="KW-0234">DNA repair</keyword>
<dbReference type="GO" id="GO:0046872">
    <property type="term" value="F:metal ion binding"/>
    <property type="evidence" value="ECO:0007669"/>
    <property type="project" value="UniProtKB-KW"/>
</dbReference>
<dbReference type="InterPro" id="IPR018982">
    <property type="entry name" value="RQC_domain"/>
</dbReference>
<evidence type="ECO:0000256" key="10">
    <source>
        <dbReference type="ARBA" id="ARBA00022833"/>
    </source>
</evidence>
<evidence type="ECO:0000313" key="29">
    <source>
        <dbReference type="Proteomes" id="UP001627154"/>
    </source>
</evidence>
<dbReference type="NCBIfam" id="TIGR00614">
    <property type="entry name" value="recQ_fam"/>
    <property type="match status" value="1"/>
</dbReference>
<keyword evidence="8" id="KW-0378">Hydrolase</keyword>
<evidence type="ECO:0000256" key="4">
    <source>
        <dbReference type="ARBA" id="ARBA00022705"/>
    </source>
</evidence>
<evidence type="ECO:0000256" key="20">
    <source>
        <dbReference type="ARBA" id="ARBA00073450"/>
    </source>
</evidence>
<evidence type="ECO:0000256" key="23">
    <source>
        <dbReference type="SAM" id="Coils"/>
    </source>
</evidence>
<reference evidence="28 29" key="1">
    <citation type="journal article" date="2024" name="bioRxiv">
        <title>A reference genome for Trichogramma kaykai: A tiny desert-dwelling parasitoid wasp with competing sex-ratio distorters.</title>
        <authorList>
            <person name="Culotta J."/>
            <person name="Lindsey A.R."/>
        </authorList>
    </citation>
    <scope>NUCLEOTIDE SEQUENCE [LARGE SCALE GENOMIC DNA]</scope>
    <source>
        <strain evidence="28 29">KSX58</strain>
    </source>
</reference>
<evidence type="ECO:0000256" key="12">
    <source>
        <dbReference type="ARBA" id="ARBA00023125"/>
    </source>
</evidence>
<dbReference type="PROSITE" id="PS50967">
    <property type="entry name" value="HRDC"/>
    <property type="match status" value="1"/>
</dbReference>
<evidence type="ECO:0000259" key="27">
    <source>
        <dbReference type="PROSITE" id="PS51194"/>
    </source>
</evidence>
<comment type="cofactor">
    <cofactor evidence="1">
        <name>Zn(2+)</name>
        <dbReference type="ChEBI" id="CHEBI:29105"/>
    </cofactor>
</comment>
<dbReference type="Pfam" id="PF09382">
    <property type="entry name" value="RQC"/>
    <property type="match status" value="1"/>
</dbReference>
<evidence type="ECO:0000259" key="25">
    <source>
        <dbReference type="PROSITE" id="PS50967"/>
    </source>
</evidence>
<evidence type="ECO:0000256" key="22">
    <source>
        <dbReference type="ARBA" id="ARBA00076271"/>
    </source>
</evidence>
<evidence type="ECO:0000256" key="7">
    <source>
        <dbReference type="ARBA" id="ARBA00022763"/>
    </source>
</evidence>
<evidence type="ECO:0000256" key="2">
    <source>
        <dbReference type="ARBA" id="ARBA00004123"/>
    </source>
</evidence>
<keyword evidence="12" id="KW-0238">DNA-binding</keyword>
<dbReference type="PANTHER" id="PTHR13710">
    <property type="entry name" value="DNA HELICASE RECQ FAMILY MEMBER"/>
    <property type="match status" value="1"/>
</dbReference>
<dbReference type="SUPFAM" id="SSF46785">
    <property type="entry name" value="Winged helix' DNA-binding domain"/>
    <property type="match status" value="1"/>
</dbReference>
<keyword evidence="6" id="KW-0547">Nucleotide-binding</keyword>
<dbReference type="Gene3D" id="1.10.10.10">
    <property type="entry name" value="Winged helix-like DNA-binding domain superfamily/Winged helix DNA-binding domain"/>
    <property type="match status" value="1"/>
</dbReference>
<dbReference type="GO" id="GO:0006281">
    <property type="term" value="P:DNA repair"/>
    <property type="evidence" value="ECO:0007669"/>
    <property type="project" value="UniProtKB-KW"/>
</dbReference>
<dbReference type="PANTHER" id="PTHR13710:SF153">
    <property type="entry name" value="RECQ-LIKE DNA HELICASE BLM"/>
    <property type="match status" value="1"/>
</dbReference>
<gene>
    <name evidence="28" type="ORF">TKK_010774</name>
</gene>
<evidence type="ECO:0000259" key="26">
    <source>
        <dbReference type="PROSITE" id="PS51192"/>
    </source>
</evidence>
<dbReference type="InterPro" id="IPR036388">
    <property type="entry name" value="WH-like_DNA-bd_sf"/>
</dbReference>
<feature type="compositionally biased region" description="Low complexity" evidence="24">
    <location>
        <begin position="1163"/>
        <end position="1174"/>
    </location>
</feature>
<dbReference type="InterPro" id="IPR032284">
    <property type="entry name" value="RecQ_Zn-bd"/>
</dbReference>
<dbReference type="FunFam" id="3.40.50.300:FF:000537">
    <property type="entry name" value="Bloom syndrome RecQ-like helicase"/>
    <property type="match status" value="1"/>
</dbReference>